<dbReference type="InterPro" id="IPR038695">
    <property type="entry name" value="Saro_0823-like_sf"/>
</dbReference>
<accession>A0A6I2UFF9</accession>
<protein>
    <submittedName>
        <fullName evidence="1">DUF192 domain-containing protein</fullName>
    </submittedName>
</protein>
<comment type="caution">
    <text evidence="1">The sequence shown here is derived from an EMBL/GenBank/DDBJ whole genome shotgun (WGS) entry which is preliminary data.</text>
</comment>
<evidence type="ECO:0000313" key="2">
    <source>
        <dbReference type="Proteomes" id="UP000433181"/>
    </source>
</evidence>
<name>A0A6I2UFF9_9FIRM</name>
<dbReference type="EMBL" id="VUNR01000024">
    <property type="protein sequence ID" value="MSU09467.1"/>
    <property type="molecule type" value="Genomic_DNA"/>
</dbReference>
<gene>
    <name evidence="1" type="ORF">FYJ84_10795</name>
</gene>
<dbReference type="AlphaFoldDB" id="A0A6I2UFF9"/>
<dbReference type="Gene3D" id="2.60.120.1140">
    <property type="entry name" value="Protein of unknown function DUF192"/>
    <property type="match status" value="1"/>
</dbReference>
<proteinExistence type="predicted"/>
<dbReference type="GeneID" id="96779415"/>
<dbReference type="PANTHER" id="PTHR37953">
    <property type="entry name" value="UPF0127 PROTEIN MJ1496"/>
    <property type="match status" value="1"/>
</dbReference>
<reference evidence="1 2" key="1">
    <citation type="submission" date="2019-08" db="EMBL/GenBank/DDBJ databases">
        <title>In-depth cultivation of the pig gut microbiome towards novel bacterial diversity and tailored functional studies.</title>
        <authorList>
            <person name="Wylensek D."/>
            <person name="Hitch T.C.A."/>
            <person name="Clavel T."/>
        </authorList>
    </citation>
    <scope>NUCLEOTIDE SEQUENCE [LARGE SCALE GENOMIC DNA]</scope>
    <source>
        <strain evidence="1 2">WCA-693-APC-5D-A</strain>
    </source>
</reference>
<dbReference type="Pfam" id="PF02643">
    <property type="entry name" value="DUF192"/>
    <property type="match status" value="1"/>
</dbReference>
<dbReference type="Proteomes" id="UP000433181">
    <property type="component" value="Unassembled WGS sequence"/>
</dbReference>
<dbReference type="RefSeq" id="WP_154407638.1">
    <property type="nucleotide sequence ID" value="NZ_VUNR01000024.1"/>
</dbReference>
<dbReference type="PANTHER" id="PTHR37953:SF1">
    <property type="entry name" value="UPF0127 PROTEIN MJ1496"/>
    <property type="match status" value="1"/>
</dbReference>
<sequence length="120" mass="13550">MKIVSLFLDNPQLELRVQVADNFLQRLRGLMLRSPESLPLGTGLLIAPCNSIHMMFMRFAIDVVYLAKDYTVVKTVKNVRPWLGISACFKKGTWAVLELPIGSIAHYGLAVGKRFMQKDK</sequence>
<dbReference type="InterPro" id="IPR003795">
    <property type="entry name" value="DUF192"/>
</dbReference>
<evidence type="ECO:0000313" key="1">
    <source>
        <dbReference type="EMBL" id="MSU09467.1"/>
    </source>
</evidence>
<organism evidence="1 2">
    <name type="scientific">Anaerovibrio slackiae</name>
    <dbReference type="NCBI Taxonomy" id="2652309"/>
    <lineage>
        <taxon>Bacteria</taxon>
        <taxon>Bacillati</taxon>
        <taxon>Bacillota</taxon>
        <taxon>Negativicutes</taxon>
        <taxon>Selenomonadales</taxon>
        <taxon>Selenomonadaceae</taxon>
        <taxon>Anaerovibrio</taxon>
    </lineage>
</organism>
<keyword evidence="2" id="KW-1185">Reference proteome</keyword>